<reference evidence="10 11" key="1">
    <citation type="submission" date="2019-11" db="EMBL/GenBank/DDBJ databases">
        <title>Novel Deefgea species.</title>
        <authorList>
            <person name="Han J.-H."/>
        </authorList>
    </citation>
    <scope>NUCLEOTIDE SEQUENCE [LARGE SCALE GENOMIC DNA]</scope>
    <source>
        <strain evidence="10 11">LMG 24817</strain>
    </source>
</reference>
<dbReference type="SUPFAM" id="SSF55785">
    <property type="entry name" value="PYP-like sensor domain (PAS domain)"/>
    <property type="match status" value="1"/>
</dbReference>
<keyword evidence="6" id="KW-1133">Transmembrane helix</keyword>
<keyword evidence="4" id="KW-0175">Coiled coil</keyword>
<evidence type="ECO:0000256" key="3">
    <source>
        <dbReference type="PROSITE-ProRule" id="PRU00284"/>
    </source>
</evidence>
<accession>A0ABS2CFQ3</accession>
<dbReference type="Gene3D" id="6.10.340.10">
    <property type="match status" value="1"/>
</dbReference>
<dbReference type="CDD" id="cd19411">
    <property type="entry name" value="MCP2201-like_sensor"/>
    <property type="match status" value="1"/>
</dbReference>
<dbReference type="SMART" id="SM00283">
    <property type="entry name" value="MA"/>
    <property type="match status" value="1"/>
</dbReference>
<sequence>MNNLSFNRRLKFGIVAILVMLLVVAAVALRSSQNTKLSMAELTEDHLPHLVKSQQIFNEVNTIARALRNMQIIGTATPEDKSNAAEEWARILESRAKIIDLLTQLETTSKAINDQEALDEIEKIKEKRSAFIGSQNKFKAAFDSGDMLASRNILLGELRTNYNAYRDVIFAMTEQEQNGAIESAKTLTADAKSTQIEIIVASALGFVVAICIAIWILRRVRQQLGGELETLQNVIERVAAGDLSVNLSVAASDNQSVMMKVQQMQIKLREAALLAEENARIRVALDSVSTSVMIADADRNIIYCNRAQDRLLQVAEADLRKDLPQFSARSVIGSNIDSFHKNPAHQRGMLERLQGEHKARITIGGRQFALTINPIIDQKQQRIGYVVEWLDQTELFAQLEKERTANEERTRILGALEATSTNVMIADENRTIIYMNKAVTAMLSRVESELRKVLPTFNVSKLMGANMDSFHRNPSHQSNLLANLTGTYRSQITVAGQTFLLIANPVFDATGKRLGSVVEWIDRTAEVAVESEVNALVDAAVNGDFTKRINPAGKDGFMLKLAEGMNQLVATNEAGLNDVARVLGALAQGDLTQQITTEYRGLLGQLKEDCNTTTARLAEIVTNIKDAASTINVASQEIAAGNSNLSSRTEQQAASLEETASSMEELTSTVKQNAENARQANQLAIGASDIAVKGGDVVGQVVSTMADINDSAKKIVDIISVIDGIAFQTNILALNAAVEAARAGEQGRGFAVVASEVRNLAQRSAGAAKEIKTLIGDSVLKVEAGSKLVDQAGHTMQDVVGAVRRVTDIMSEISAASSEQSAGIEQVNQAITAMDENTQQNAALVEEAAAAAESLEDQANNLTQTVGIFKLHAGQQTSRAAVARVAAPKLTAARPPAKSAPAGRTIPQLGGDDGDWEEF</sequence>
<proteinExistence type="inferred from homology"/>
<feature type="region of interest" description="Disordered" evidence="5">
    <location>
        <begin position="890"/>
        <end position="919"/>
    </location>
</feature>
<feature type="domain" description="Methyl-accepting transducer" evidence="7">
    <location>
        <begin position="627"/>
        <end position="856"/>
    </location>
</feature>
<feature type="transmembrane region" description="Helical" evidence="6">
    <location>
        <begin position="12"/>
        <end position="29"/>
    </location>
</feature>
<feature type="domain" description="PAS" evidence="8">
    <location>
        <begin position="277"/>
        <end position="319"/>
    </location>
</feature>
<dbReference type="SMART" id="SM00091">
    <property type="entry name" value="PAS"/>
    <property type="match status" value="2"/>
</dbReference>
<feature type="transmembrane region" description="Helical" evidence="6">
    <location>
        <begin position="198"/>
        <end position="217"/>
    </location>
</feature>
<keyword evidence="11" id="KW-1185">Reference proteome</keyword>
<dbReference type="PROSITE" id="PS50885">
    <property type="entry name" value="HAMP"/>
    <property type="match status" value="1"/>
</dbReference>
<dbReference type="InterPro" id="IPR047347">
    <property type="entry name" value="YvaQ-like_sensor"/>
</dbReference>
<evidence type="ECO:0000259" key="8">
    <source>
        <dbReference type="PROSITE" id="PS50112"/>
    </source>
</evidence>
<dbReference type="Gene3D" id="3.30.450.20">
    <property type="entry name" value="PAS domain"/>
    <property type="match status" value="2"/>
</dbReference>
<name>A0ABS2CFQ3_9NEIS</name>
<dbReference type="PROSITE" id="PS50111">
    <property type="entry name" value="CHEMOTAXIS_TRANSDUC_2"/>
    <property type="match status" value="1"/>
</dbReference>
<dbReference type="PANTHER" id="PTHR43531">
    <property type="entry name" value="PROTEIN ICFG"/>
    <property type="match status" value="1"/>
</dbReference>
<evidence type="ECO:0000259" key="7">
    <source>
        <dbReference type="PROSITE" id="PS50111"/>
    </source>
</evidence>
<keyword evidence="6" id="KW-0812">Transmembrane</keyword>
<evidence type="ECO:0000313" key="11">
    <source>
        <dbReference type="Proteomes" id="UP001195660"/>
    </source>
</evidence>
<gene>
    <name evidence="10" type="ORF">GM173_15490</name>
</gene>
<evidence type="ECO:0000256" key="1">
    <source>
        <dbReference type="ARBA" id="ARBA00022481"/>
    </source>
</evidence>
<dbReference type="Pfam" id="PF18947">
    <property type="entry name" value="HAMP_2"/>
    <property type="match status" value="1"/>
</dbReference>
<keyword evidence="3" id="KW-0807">Transducer</keyword>
<dbReference type="Proteomes" id="UP001195660">
    <property type="component" value="Unassembled WGS sequence"/>
</dbReference>
<protein>
    <submittedName>
        <fullName evidence="10">PAS domain-containing protein</fullName>
    </submittedName>
</protein>
<feature type="domain" description="PAS" evidence="8">
    <location>
        <begin position="408"/>
        <end position="450"/>
    </location>
</feature>
<dbReference type="Gene3D" id="1.10.287.950">
    <property type="entry name" value="Methyl-accepting chemotaxis protein"/>
    <property type="match status" value="1"/>
</dbReference>
<dbReference type="InterPro" id="IPR000014">
    <property type="entry name" value="PAS"/>
</dbReference>
<evidence type="ECO:0000256" key="6">
    <source>
        <dbReference type="SAM" id="Phobius"/>
    </source>
</evidence>
<evidence type="ECO:0000313" key="10">
    <source>
        <dbReference type="EMBL" id="MBM5572975.1"/>
    </source>
</evidence>
<dbReference type="RefSeq" id="WP_203572302.1">
    <property type="nucleotide sequence ID" value="NZ_WOFE01000014.1"/>
</dbReference>
<dbReference type="PANTHER" id="PTHR43531:SF14">
    <property type="entry name" value="METHYL-ACCEPTING CHEMOTAXIS PROTEIN I-RELATED"/>
    <property type="match status" value="1"/>
</dbReference>
<dbReference type="InterPro" id="IPR051310">
    <property type="entry name" value="MCP_chemotaxis"/>
</dbReference>
<dbReference type="InterPro" id="IPR004089">
    <property type="entry name" value="MCPsignal_dom"/>
</dbReference>
<dbReference type="Pfam" id="PF12729">
    <property type="entry name" value="4HB_MCP_1"/>
    <property type="match status" value="1"/>
</dbReference>
<feature type="coiled-coil region" evidence="4">
    <location>
        <begin position="646"/>
        <end position="683"/>
    </location>
</feature>
<feature type="domain" description="HAMP" evidence="9">
    <location>
        <begin position="576"/>
        <end position="622"/>
    </location>
</feature>
<keyword evidence="1" id="KW-0488">Methylation</keyword>
<evidence type="ECO:0000259" key="9">
    <source>
        <dbReference type="PROSITE" id="PS50885"/>
    </source>
</evidence>
<evidence type="ECO:0000256" key="2">
    <source>
        <dbReference type="ARBA" id="ARBA00029447"/>
    </source>
</evidence>
<dbReference type="Pfam" id="PF00015">
    <property type="entry name" value="MCPsignal"/>
    <property type="match status" value="1"/>
</dbReference>
<dbReference type="PROSITE" id="PS50112">
    <property type="entry name" value="PAS"/>
    <property type="match status" value="2"/>
</dbReference>
<dbReference type="CDD" id="cd11386">
    <property type="entry name" value="MCP_signal"/>
    <property type="match status" value="1"/>
</dbReference>
<comment type="caution">
    <text evidence="10">The sequence shown here is derived from an EMBL/GenBank/DDBJ whole genome shotgun (WGS) entry which is preliminary data.</text>
</comment>
<dbReference type="Pfam" id="PF13188">
    <property type="entry name" value="PAS_8"/>
    <property type="match status" value="2"/>
</dbReference>
<dbReference type="InterPro" id="IPR003660">
    <property type="entry name" value="HAMP_dom"/>
</dbReference>
<keyword evidence="6" id="KW-0472">Membrane</keyword>
<evidence type="ECO:0000256" key="4">
    <source>
        <dbReference type="SAM" id="Coils"/>
    </source>
</evidence>
<evidence type="ECO:0000256" key="5">
    <source>
        <dbReference type="SAM" id="MobiDB-lite"/>
    </source>
</evidence>
<organism evidence="10 11">
    <name type="scientific">Deefgea chitinilytica</name>
    <dbReference type="NCBI Taxonomy" id="570276"/>
    <lineage>
        <taxon>Bacteria</taxon>
        <taxon>Pseudomonadati</taxon>
        <taxon>Pseudomonadota</taxon>
        <taxon>Betaproteobacteria</taxon>
        <taxon>Neisseriales</taxon>
        <taxon>Chitinibacteraceae</taxon>
        <taxon>Deefgea</taxon>
    </lineage>
</organism>
<comment type="similarity">
    <text evidence="2">Belongs to the methyl-accepting chemotaxis (MCP) protein family.</text>
</comment>
<dbReference type="SUPFAM" id="SSF58104">
    <property type="entry name" value="Methyl-accepting chemotaxis protein (MCP) signaling domain"/>
    <property type="match status" value="1"/>
</dbReference>
<dbReference type="InterPro" id="IPR024478">
    <property type="entry name" value="HlyB_4HB_MCP"/>
</dbReference>
<dbReference type="EMBL" id="WOFE01000014">
    <property type="protein sequence ID" value="MBM5572975.1"/>
    <property type="molecule type" value="Genomic_DNA"/>
</dbReference>
<dbReference type="InterPro" id="IPR035965">
    <property type="entry name" value="PAS-like_dom_sf"/>
</dbReference>